<name>F2IYU0_POLGS</name>
<dbReference type="SUPFAM" id="SSF53850">
    <property type="entry name" value="Periplasmic binding protein-like II"/>
    <property type="match status" value="1"/>
</dbReference>
<keyword evidence="3" id="KW-1185">Reference proteome</keyword>
<dbReference type="EMBL" id="CP002568">
    <property type="protein sequence ID" value="ADZ69537.1"/>
    <property type="molecule type" value="Genomic_DNA"/>
</dbReference>
<sequence>MKSWPERLAQRPAEPTIRPSEAHLMSDLRLSIAIGDYDRVRPMFNGDVRIDGVDPVFLRLCPEEIFFRAFRHADFDICELSLSSYTVKTALDDCPYVGIPVYPSRAFRHTSIYVRKDRGIASPADLKGKRIGLPEYQLTANVWARALMEDEYGVRPSDVEWVRAGIEEPGRPEKIKLDLPPDVTLTDAPEGSTLSGLLLKGEIDGMIGPRIPSCFGYDNKVGWVFDDPRAAALDYYRRTKIFPIMHIVGIRRDLVEAHPWLPATLFKALNRSKAVCAEHLSDTSATKVMLPFVEEQVHDARKLMGADYWSYGFHNNRHVLETFLRHHHAQGLSPRQVQPEELFHPSTFESVVI</sequence>
<accession>F2IYU0</accession>
<protein>
    <submittedName>
        <fullName evidence="2">4,5-dihydroxyphthalate decarboxylase</fullName>
    </submittedName>
</protein>
<dbReference type="PATRIC" id="fig|991905.3.peg.1129"/>
<dbReference type="InterPro" id="IPR015168">
    <property type="entry name" value="SsuA/THI5"/>
</dbReference>
<organism evidence="2 3">
    <name type="scientific">Polymorphum gilvum (strain LMG 25793 / CGMCC 1.9160 / SL003B-26A1)</name>
    <dbReference type="NCBI Taxonomy" id="991905"/>
    <lineage>
        <taxon>Bacteria</taxon>
        <taxon>Pseudomonadati</taxon>
        <taxon>Pseudomonadota</taxon>
        <taxon>Alphaproteobacteria</taxon>
        <taxon>Rhodobacterales</taxon>
        <taxon>Paracoccaceae</taxon>
        <taxon>Polymorphum</taxon>
    </lineage>
</organism>
<gene>
    <name evidence="2" type="ordered locus">SL003B_1108</name>
</gene>
<dbReference type="Gene3D" id="3.40.190.10">
    <property type="entry name" value="Periplasmic binding protein-like II"/>
    <property type="match status" value="1"/>
</dbReference>
<dbReference type="KEGG" id="pgv:SL003B_1108"/>
<dbReference type="AlphaFoldDB" id="F2IYU0"/>
<reference evidence="2 3" key="1">
    <citation type="journal article" date="2011" name="J. Bacteriol.">
        <title>Complete genome sequence of Polymorphum gilvum SL003B-26A1T, a crude oil-degrading bacterium from oil-polluted saline soil.</title>
        <authorList>
            <person name="Li S.G."/>
            <person name="Tang Y.Q."/>
            <person name="Nie Y."/>
            <person name="Cai M."/>
            <person name="Wu X.L."/>
        </authorList>
    </citation>
    <scope>NUCLEOTIDE SEQUENCE [LARGE SCALE GENOMIC DNA]</scope>
    <source>
        <strain evidence="3">LMG 25793 / CGMCC 1.9160 / SL003B-26A1</strain>
    </source>
</reference>
<evidence type="ECO:0000313" key="2">
    <source>
        <dbReference type="EMBL" id="ADZ69537.1"/>
    </source>
</evidence>
<feature type="domain" description="SsuA/THI5-like" evidence="1">
    <location>
        <begin position="110"/>
        <end position="165"/>
    </location>
</feature>
<proteinExistence type="predicted"/>
<dbReference type="HOGENOM" id="CLU_072759_0_0_5"/>
<dbReference type="Pfam" id="PF09084">
    <property type="entry name" value="NMT1"/>
    <property type="match status" value="1"/>
</dbReference>
<evidence type="ECO:0000313" key="3">
    <source>
        <dbReference type="Proteomes" id="UP000008130"/>
    </source>
</evidence>
<dbReference type="eggNOG" id="COG0715">
    <property type="taxonomic scope" value="Bacteria"/>
</dbReference>
<dbReference type="STRING" id="991905.SL003B_1108"/>
<dbReference type="Proteomes" id="UP000008130">
    <property type="component" value="Chromosome"/>
</dbReference>
<evidence type="ECO:0000259" key="1">
    <source>
        <dbReference type="Pfam" id="PF09084"/>
    </source>
</evidence>